<sequence length="408" mass="45909">MNSKQALVLTLLLLDSNVKTRERKMRKKKRLWTRSILGKRGQYGMPVVLNEPEVAGQNRLKDLLCMNAEQFNHLLQLVTPYISKQNTHLRPTISARERLFVTLRYLVTGESFVSLSCQYHIGRSTISGIVKETCEALYLVLKDNYLKTPTTEAQWREVALGFQERCQFPHCVGAVDEKHINIRPPGNSGSTLSLVLLAVVNASYQFLYAHVETQGGASDSGVFAHSDLRTAVDRNLLNLPPAQSLPGTDVSMPYVFVTDEAFPLQPNLMKAYPFRQLDHDQRIFNYRLSRASRVAENAFGILSNRWQIFLSIIPLNPDLVSQITLAALSLHNYLCDQAKDTYTPPSFTDSEDEAHNIIPGSWRSSPVLSSLTAGKNKNTTRTAKQQRDTLKAYFVSPAGSVPWQEEVI</sequence>
<proteinExistence type="inferred from homology"/>
<evidence type="ECO:0000313" key="12">
    <source>
        <dbReference type="Proteomes" id="UP000264800"/>
    </source>
</evidence>
<dbReference type="Pfam" id="PF13613">
    <property type="entry name" value="HTH_Tnp_4"/>
    <property type="match status" value="1"/>
</dbReference>
<dbReference type="GO" id="GO:0005634">
    <property type="term" value="C:nucleus"/>
    <property type="evidence" value="ECO:0007669"/>
    <property type="project" value="UniProtKB-SubCell"/>
</dbReference>
<dbReference type="KEGG" id="kmr:108231269"/>
<dbReference type="GeneTree" id="ENSGT00940000164115"/>
<evidence type="ECO:0000256" key="7">
    <source>
        <dbReference type="ARBA" id="ARBA00023242"/>
    </source>
</evidence>
<keyword evidence="6" id="KW-0378">Hydrolase</keyword>
<dbReference type="OrthoDB" id="10061326at2759"/>
<dbReference type="InterPro" id="IPR027805">
    <property type="entry name" value="Transposase_HTH_dom"/>
</dbReference>
<feature type="chain" id="PRO_5018659768" evidence="8">
    <location>
        <begin position="21"/>
        <end position="408"/>
    </location>
</feature>
<evidence type="ECO:0000256" key="3">
    <source>
        <dbReference type="ARBA" id="ARBA00006958"/>
    </source>
</evidence>
<dbReference type="RefSeq" id="XP_017263686.1">
    <property type="nucleotide sequence ID" value="XM_017408197.3"/>
</dbReference>
<keyword evidence="4" id="KW-0540">Nuclease</keyword>
<reference evidence="11" key="2">
    <citation type="submission" date="2025-09" db="UniProtKB">
        <authorList>
            <consortium name="Ensembl"/>
        </authorList>
    </citation>
    <scope>IDENTIFICATION</scope>
</reference>
<evidence type="ECO:0000256" key="6">
    <source>
        <dbReference type="ARBA" id="ARBA00022801"/>
    </source>
</evidence>
<evidence type="ECO:0000256" key="4">
    <source>
        <dbReference type="ARBA" id="ARBA00022722"/>
    </source>
</evidence>
<dbReference type="AlphaFoldDB" id="A0A3Q2ZMH7"/>
<reference evidence="11" key="1">
    <citation type="submission" date="2025-08" db="UniProtKB">
        <authorList>
            <consortium name="Ensembl"/>
        </authorList>
    </citation>
    <scope>IDENTIFICATION</scope>
</reference>
<dbReference type="OMA" id="TTESEWR"/>
<keyword evidence="12" id="KW-1185">Reference proteome</keyword>
<dbReference type="Proteomes" id="UP000264800">
    <property type="component" value="Unplaced"/>
</dbReference>
<feature type="signal peptide" evidence="8">
    <location>
        <begin position="1"/>
        <end position="20"/>
    </location>
</feature>
<dbReference type="PANTHER" id="PTHR22930">
    <property type="match status" value="1"/>
</dbReference>
<accession>A0A3Q2ZMH7</accession>
<evidence type="ECO:0000259" key="10">
    <source>
        <dbReference type="Pfam" id="PF13613"/>
    </source>
</evidence>
<comment type="cofactor">
    <cofactor evidence="1">
        <name>a divalent metal cation</name>
        <dbReference type="ChEBI" id="CHEBI:60240"/>
    </cofactor>
</comment>
<evidence type="ECO:0000256" key="5">
    <source>
        <dbReference type="ARBA" id="ARBA00022723"/>
    </source>
</evidence>
<dbReference type="GO" id="GO:0046872">
    <property type="term" value="F:metal ion binding"/>
    <property type="evidence" value="ECO:0007669"/>
    <property type="project" value="UniProtKB-KW"/>
</dbReference>
<dbReference type="InterPro" id="IPR027806">
    <property type="entry name" value="HARBI1_dom"/>
</dbReference>
<evidence type="ECO:0000256" key="8">
    <source>
        <dbReference type="SAM" id="SignalP"/>
    </source>
</evidence>
<dbReference type="InterPro" id="IPR045249">
    <property type="entry name" value="HARBI1-like"/>
</dbReference>
<evidence type="ECO:0000256" key="2">
    <source>
        <dbReference type="ARBA" id="ARBA00004123"/>
    </source>
</evidence>
<dbReference type="GO" id="GO:0016787">
    <property type="term" value="F:hydrolase activity"/>
    <property type="evidence" value="ECO:0007669"/>
    <property type="project" value="UniProtKB-KW"/>
</dbReference>
<keyword evidence="5" id="KW-0479">Metal-binding</keyword>
<comment type="subcellular location">
    <subcellularLocation>
        <location evidence="2">Nucleus</location>
    </subcellularLocation>
</comment>
<organism evidence="11 12">
    <name type="scientific">Kryptolebias marmoratus</name>
    <name type="common">Mangrove killifish</name>
    <name type="synonym">Rivulus marmoratus</name>
    <dbReference type="NCBI Taxonomy" id="37003"/>
    <lineage>
        <taxon>Eukaryota</taxon>
        <taxon>Metazoa</taxon>
        <taxon>Chordata</taxon>
        <taxon>Craniata</taxon>
        <taxon>Vertebrata</taxon>
        <taxon>Euteleostomi</taxon>
        <taxon>Actinopterygii</taxon>
        <taxon>Neopterygii</taxon>
        <taxon>Teleostei</taxon>
        <taxon>Neoteleostei</taxon>
        <taxon>Acanthomorphata</taxon>
        <taxon>Ovalentaria</taxon>
        <taxon>Atherinomorphae</taxon>
        <taxon>Cyprinodontiformes</taxon>
        <taxon>Rivulidae</taxon>
        <taxon>Kryptolebias</taxon>
    </lineage>
</organism>
<dbReference type="GO" id="GO:0004518">
    <property type="term" value="F:nuclease activity"/>
    <property type="evidence" value="ECO:0007669"/>
    <property type="project" value="UniProtKB-KW"/>
</dbReference>
<evidence type="ECO:0000313" key="11">
    <source>
        <dbReference type="Ensembl" id="ENSKMAP00000004953.1"/>
    </source>
</evidence>
<dbReference type="PANTHER" id="PTHR22930:SF258">
    <property type="entry name" value="PROTEIN ALP1-LIKE ISOFORM X1"/>
    <property type="match status" value="1"/>
</dbReference>
<keyword evidence="8" id="KW-0732">Signal</keyword>
<dbReference type="Ensembl" id="ENSKMAT00000005040.1">
    <property type="protein sequence ID" value="ENSKMAP00000004953.1"/>
    <property type="gene ID" value="ENSKMAG00000003767.1"/>
</dbReference>
<dbReference type="Pfam" id="PF13359">
    <property type="entry name" value="DDE_Tnp_4"/>
    <property type="match status" value="1"/>
</dbReference>
<evidence type="ECO:0000259" key="9">
    <source>
        <dbReference type="Pfam" id="PF13359"/>
    </source>
</evidence>
<feature type="domain" description="DDE Tnp4" evidence="9">
    <location>
        <begin position="191"/>
        <end position="332"/>
    </location>
</feature>
<comment type="similarity">
    <text evidence="3">Belongs to the HARBI1 family.</text>
</comment>
<name>A0A3Q2ZMH7_KRYMA</name>
<protein>
    <submittedName>
        <fullName evidence="11">Protein ANTAGONIST OF LIKE HETEROCHROMATIN PROTEIN 1-like</fullName>
    </submittedName>
</protein>
<evidence type="ECO:0000256" key="1">
    <source>
        <dbReference type="ARBA" id="ARBA00001968"/>
    </source>
</evidence>
<feature type="domain" description="Transposase Helix-turn-helix" evidence="10">
    <location>
        <begin position="94"/>
        <end position="142"/>
    </location>
</feature>
<keyword evidence="7" id="KW-0539">Nucleus</keyword>
<dbReference type="GeneID" id="108231269"/>